<dbReference type="InterPro" id="IPR016185">
    <property type="entry name" value="PreATP-grasp_dom_sf"/>
</dbReference>
<dbReference type="InterPro" id="IPR000291">
    <property type="entry name" value="D-Ala_lig_Van_CS"/>
</dbReference>
<dbReference type="Pfam" id="PF01820">
    <property type="entry name" value="Dala_Dala_lig_N"/>
    <property type="match status" value="1"/>
</dbReference>
<organism evidence="3 4">
    <name type="scientific">Nostoc cf. commune SO-36</name>
    <dbReference type="NCBI Taxonomy" id="449208"/>
    <lineage>
        <taxon>Bacteria</taxon>
        <taxon>Bacillati</taxon>
        <taxon>Cyanobacteriota</taxon>
        <taxon>Cyanophyceae</taxon>
        <taxon>Nostocales</taxon>
        <taxon>Nostocaceae</taxon>
        <taxon>Nostoc</taxon>
    </lineage>
</organism>
<keyword evidence="1" id="KW-0812">Transmembrane</keyword>
<evidence type="ECO:0000313" key="3">
    <source>
        <dbReference type="EMBL" id="BDI16044.1"/>
    </source>
</evidence>
<sequence>MDVWFPILHGPNGEDGTIQGLLTLMQVPFVGSGVLGSALGMDKIAMKMAFETSGISTGKIQSDN</sequence>
<dbReference type="Gene3D" id="3.30.470.20">
    <property type="entry name" value="ATP-grasp fold, B domain"/>
    <property type="match status" value="1"/>
</dbReference>
<proteinExistence type="predicted"/>
<keyword evidence="1" id="KW-1133">Transmembrane helix</keyword>
<dbReference type="PANTHER" id="PTHR23132:SF25">
    <property type="entry name" value="D-ALANINE--D-ALANINE LIGASE A"/>
    <property type="match status" value="1"/>
</dbReference>
<keyword evidence="1" id="KW-0472">Membrane</keyword>
<gene>
    <name evidence="3" type="ORF">ANSO36C_18460</name>
</gene>
<feature type="transmembrane region" description="Helical" evidence="1">
    <location>
        <begin position="20"/>
        <end position="41"/>
    </location>
</feature>
<evidence type="ECO:0000313" key="4">
    <source>
        <dbReference type="Proteomes" id="UP001055453"/>
    </source>
</evidence>
<dbReference type="EMBL" id="AP025732">
    <property type="protein sequence ID" value="BDI16044.1"/>
    <property type="molecule type" value="Genomic_DNA"/>
</dbReference>
<keyword evidence="4" id="KW-1185">Reference proteome</keyword>
<reference evidence="3" key="1">
    <citation type="submission" date="2022-04" db="EMBL/GenBank/DDBJ databases">
        <title>Complete genome sequence of a cyanobacterium, Nostoc sp. SO-36, isolated in Antarctica.</title>
        <authorList>
            <person name="Kanesaki Y."/>
            <person name="Effendi D."/>
            <person name="Sakamoto T."/>
            <person name="Ohtani S."/>
            <person name="Awai K."/>
        </authorList>
    </citation>
    <scope>NUCLEOTIDE SEQUENCE</scope>
    <source>
        <strain evidence="3">SO-36</strain>
    </source>
</reference>
<dbReference type="PROSITE" id="PS00843">
    <property type="entry name" value="DALA_DALA_LIGASE_1"/>
    <property type="match status" value="1"/>
</dbReference>
<name>A0ABN6PZY1_NOSCO</name>
<protein>
    <recommendedName>
        <fullName evidence="2">D-alanine--D-alanine ligase N-terminal domain-containing protein</fullName>
    </recommendedName>
</protein>
<evidence type="ECO:0000256" key="1">
    <source>
        <dbReference type="SAM" id="Phobius"/>
    </source>
</evidence>
<accession>A0ABN6PZY1</accession>
<dbReference type="InterPro" id="IPR011127">
    <property type="entry name" value="Dala_Dala_lig_N"/>
</dbReference>
<dbReference type="Proteomes" id="UP001055453">
    <property type="component" value="Chromosome"/>
</dbReference>
<evidence type="ECO:0000259" key="2">
    <source>
        <dbReference type="Pfam" id="PF01820"/>
    </source>
</evidence>
<dbReference type="Gene3D" id="3.40.50.20">
    <property type="match status" value="1"/>
</dbReference>
<dbReference type="PANTHER" id="PTHR23132">
    <property type="entry name" value="D-ALANINE--D-ALANINE LIGASE"/>
    <property type="match status" value="1"/>
</dbReference>
<feature type="domain" description="D-alanine--D-alanine ligase N-terminal" evidence="2">
    <location>
        <begin position="1"/>
        <end position="32"/>
    </location>
</feature>
<dbReference type="SUPFAM" id="SSF52440">
    <property type="entry name" value="PreATP-grasp domain"/>
    <property type="match status" value="1"/>
</dbReference>